<evidence type="ECO:0000256" key="1">
    <source>
        <dbReference type="ARBA" id="ARBA00001342"/>
    </source>
</evidence>
<dbReference type="AlphaFoldDB" id="A0A1W1ZL10"/>
<evidence type="ECO:0000313" key="14">
    <source>
        <dbReference type="EMBL" id="SMC49047.1"/>
    </source>
</evidence>
<dbReference type="Proteomes" id="UP000192738">
    <property type="component" value="Unassembled WGS sequence"/>
</dbReference>
<evidence type="ECO:0000256" key="13">
    <source>
        <dbReference type="PIRSR" id="PIRSR605493-1"/>
    </source>
</evidence>
<comment type="catalytic activity">
    <reaction evidence="1">
        <text>4-hydroxy-4-methyl-2-oxoglutarate = 2 pyruvate</text>
        <dbReference type="Rhea" id="RHEA:22748"/>
        <dbReference type="ChEBI" id="CHEBI:15361"/>
        <dbReference type="ChEBI" id="CHEBI:58276"/>
        <dbReference type="EC" id="4.1.3.17"/>
    </reaction>
</comment>
<evidence type="ECO:0000256" key="4">
    <source>
        <dbReference type="ARBA" id="ARBA00011233"/>
    </source>
</evidence>
<dbReference type="OrthoDB" id="9784786at2"/>
<comment type="cofactor">
    <cofactor evidence="13">
        <name>Mg(2+)</name>
        <dbReference type="ChEBI" id="CHEBI:18420"/>
    </cofactor>
</comment>
<evidence type="ECO:0000256" key="2">
    <source>
        <dbReference type="ARBA" id="ARBA00001968"/>
    </source>
</evidence>
<dbReference type="Gene3D" id="3.50.30.40">
    <property type="entry name" value="Ribonuclease E inhibitor RraA/RraA-like"/>
    <property type="match status" value="1"/>
</dbReference>
<evidence type="ECO:0000256" key="8">
    <source>
        <dbReference type="ARBA" id="ARBA00025046"/>
    </source>
</evidence>
<dbReference type="CDD" id="cd16841">
    <property type="entry name" value="RraA_family"/>
    <property type="match status" value="1"/>
</dbReference>
<reference evidence="14 15" key="1">
    <citation type="submission" date="2017-04" db="EMBL/GenBank/DDBJ databases">
        <authorList>
            <person name="Afonso C.L."/>
            <person name="Miller P.J."/>
            <person name="Scott M.A."/>
            <person name="Spackman E."/>
            <person name="Goraichik I."/>
            <person name="Dimitrov K.M."/>
            <person name="Suarez D.L."/>
            <person name="Swayne D.E."/>
        </authorList>
    </citation>
    <scope>NUCLEOTIDE SEQUENCE [LARGE SCALE GENOMIC DNA]</scope>
    <source>
        <strain evidence="14 15">DSM 5090</strain>
    </source>
</reference>
<evidence type="ECO:0000256" key="6">
    <source>
        <dbReference type="ARBA" id="ARBA00012947"/>
    </source>
</evidence>
<proteinExistence type="inferred from homology"/>
<keyword evidence="13" id="KW-0460">Magnesium</keyword>
<keyword evidence="13" id="KW-0479">Metal-binding</keyword>
<dbReference type="EMBL" id="FWXI01000004">
    <property type="protein sequence ID" value="SMC49047.1"/>
    <property type="molecule type" value="Genomic_DNA"/>
</dbReference>
<gene>
    <name evidence="14" type="ORF">SAMN04488500_10427</name>
</gene>
<evidence type="ECO:0000256" key="5">
    <source>
        <dbReference type="ARBA" id="ARBA00012213"/>
    </source>
</evidence>
<name>A0A1W1ZL10_9FIRM</name>
<comment type="subunit">
    <text evidence="4">Homotrimer.</text>
</comment>
<sequence>MSNVGMRIFLNINRPPKVLIDGFAGIPVANIADSMNRMSCMNAKLRPVNDVPLLGPAFTVKSRPGDNLLLHKAIDIAQPGDIVVVDAQGDLTNSIMGELMALWAKKRGIGGFIIDGAIRDLGALKKMGMPIYAAGVTPAGPYKDGPGEINVPIACGGVVVHPGDIVVGDEDGIVVLSPRDAESLLEKAKAKSQAESKIVEDIANVAWDRTWIDPALAERGVEIINERRFSSRADVNVPVRIIPKDSEQHSDAIAMKSQGGL</sequence>
<dbReference type="InterPro" id="IPR036704">
    <property type="entry name" value="RraA/RraA-like_sf"/>
</dbReference>
<dbReference type="Pfam" id="PF03737">
    <property type="entry name" value="RraA-like"/>
    <property type="match status" value="1"/>
</dbReference>
<evidence type="ECO:0000256" key="12">
    <source>
        <dbReference type="ARBA" id="ARBA00047973"/>
    </source>
</evidence>
<evidence type="ECO:0000256" key="11">
    <source>
        <dbReference type="ARBA" id="ARBA00032305"/>
    </source>
</evidence>
<evidence type="ECO:0000313" key="15">
    <source>
        <dbReference type="Proteomes" id="UP000192738"/>
    </source>
</evidence>
<feature type="binding site" evidence="13">
    <location>
        <position position="119"/>
    </location>
    <ligand>
        <name>substrate</name>
    </ligand>
</feature>
<dbReference type="STRING" id="112901.SAMN04488500_10427"/>
<keyword evidence="15" id="KW-1185">Reference proteome</keyword>
<feature type="binding site" evidence="13">
    <location>
        <begin position="97"/>
        <end position="100"/>
    </location>
    <ligand>
        <name>substrate</name>
    </ligand>
</feature>
<comment type="similarity">
    <text evidence="3">Belongs to the class II aldolase/RraA-like family.</text>
</comment>
<evidence type="ECO:0000256" key="9">
    <source>
        <dbReference type="ARBA" id="ARBA00029596"/>
    </source>
</evidence>
<dbReference type="GO" id="GO:0047443">
    <property type="term" value="F:4-hydroxy-4-methyl-2-oxoglutarate aldolase activity"/>
    <property type="evidence" value="ECO:0007669"/>
    <property type="project" value="UniProtKB-EC"/>
</dbReference>
<evidence type="ECO:0000256" key="10">
    <source>
        <dbReference type="ARBA" id="ARBA00030169"/>
    </source>
</evidence>
<dbReference type="PANTHER" id="PTHR33254:SF4">
    <property type="entry name" value="4-HYDROXY-4-METHYL-2-OXOGLUTARATE ALDOLASE 3-RELATED"/>
    <property type="match status" value="1"/>
</dbReference>
<dbReference type="GO" id="GO:0046872">
    <property type="term" value="F:metal ion binding"/>
    <property type="evidence" value="ECO:0007669"/>
    <property type="project" value="UniProtKB-KW"/>
</dbReference>
<dbReference type="SUPFAM" id="SSF89562">
    <property type="entry name" value="RraA-like"/>
    <property type="match status" value="1"/>
</dbReference>
<evidence type="ECO:0000256" key="3">
    <source>
        <dbReference type="ARBA" id="ARBA00008621"/>
    </source>
</evidence>
<comment type="function">
    <text evidence="8">Catalyzes the aldol cleavage of 4-hydroxy-4-methyl-2-oxoglutarate (HMG) into 2 molecules of pyruvate. Also contains a secondary oxaloacetate (OAA) decarboxylase activity due to the common pyruvate enolate transition state formed following C-C bond cleavage in the retro-aldol and decarboxylation reactions.</text>
</comment>
<dbReference type="EC" id="4.1.3.17" evidence="5"/>
<evidence type="ECO:0000256" key="7">
    <source>
        <dbReference type="ARBA" id="ARBA00016549"/>
    </source>
</evidence>
<dbReference type="GO" id="GO:0008948">
    <property type="term" value="F:oxaloacetate decarboxylase activity"/>
    <property type="evidence" value="ECO:0007669"/>
    <property type="project" value="UniProtKB-EC"/>
</dbReference>
<dbReference type="InterPro" id="IPR005493">
    <property type="entry name" value="RraA/RraA-like"/>
</dbReference>
<feature type="binding site" evidence="13">
    <location>
        <position position="120"/>
    </location>
    <ligand>
        <name>Mg(2+)</name>
        <dbReference type="ChEBI" id="CHEBI:18420"/>
    </ligand>
</feature>
<comment type="cofactor">
    <cofactor evidence="2">
        <name>a divalent metal cation</name>
        <dbReference type="ChEBI" id="CHEBI:60240"/>
    </cofactor>
</comment>
<dbReference type="PANTHER" id="PTHR33254">
    <property type="entry name" value="4-HYDROXY-4-METHYL-2-OXOGLUTARATE ALDOLASE 3-RELATED"/>
    <property type="match status" value="1"/>
</dbReference>
<dbReference type="NCBIfam" id="NF004850">
    <property type="entry name" value="PRK06201.1"/>
    <property type="match status" value="1"/>
</dbReference>
<organism evidence="14 15">
    <name type="scientific">Sporomusa malonica</name>
    <dbReference type="NCBI Taxonomy" id="112901"/>
    <lineage>
        <taxon>Bacteria</taxon>
        <taxon>Bacillati</taxon>
        <taxon>Bacillota</taxon>
        <taxon>Negativicutes</taxon>
        <taxon>Selenomonadales</taxon>
        <taxon>Sporomusaceae</taxon>
        <taxon>Sporomusa</taxon>
    </lineage>
</organism>
<dbReference type="EC" id="4.1.1.112" evidence="6"/>
<protein>
    <recommendedName>
        <fullName evidence="7">Putative 4-hydroxy-4-methyl-2-oxoglutarate aldolase</fullName>
        <ecNumber evidence="6">4.1.1.112</ecNumber>
        <ecNumber evidence="5">4.1.3.17</ecNumber>
    </recommendedName>
    <alternativeName>
        <fullName evidence="11">Oxaloacetate decarboxylase</fullName>
    </alternativeName>
    <alternativeName>
        <fullName evidence="9">Regulator of ribonuclease activity homolog</fullName>
    </alternativeName>
    <alternativeName>
        <fullName evidence="10">RraA-like protein</fullName>
    </alternativeName>
</protein>
<dbReference type="RefSeq" id="WP_084574694.1">
    <property type="nucleotide sequence ID" value="NZ_CP155572.1"/>
</dbReference>
<accession>A0A1W1ZL10</accession>
<comment type="catalytic activity">
    <reaction evidence="12">
        <text>oxaloacetate + H(+) = pyruvate + CO2</text>
        <dbReference type="Rhea" id="RHEA:15641"/>
        <dbReference type="ChEBI" id="CHEBI:15361"/>
        <dbReference type="ChEBI" id="CHEBI:15378"/>
        <dbReference type="ChEBI" id="CHEBI:16452"/>
        <dbReference type="ChEBI" id="CHEBI:16526"/>
        <dbReference type="EC" id="4.1.1.112"/>
    </reaction>
</comment>